<dbReference type="PANTHER" id="PTHR47331:SF1">
    <property type="entry name" value="GAG-LIKE PROTEIN"/>
    <property type="match status" value="1"/>
</dbReference>
<dbReference type="CDD" id="cd00303">
    <property type="entry name" value="retropepsin_like"/>
    <property type="match status" value="1"/>
</dbReference>
<dbReference type="PROSITE" id="PS50994">
    <property type="entry name" value="INTEGRASE"/>
    <property type="match status" value="1"/>
</dbReference>
<dbReference type="InterPro" id="IPR012337">
    <property type="entry name" value="RNaseH-like_sf"/>
</dbReference>
<dbReference type="GO" id="GO:0015074">
    <property type="term" value="P:DNA integration"/>
    <property type="evidence" value="ECO:0007669"/>
    <property type="project" value="InterPro"/>
</dbReference>
<evidence type="ECO:0000259" key="1">
    <source>
        <dbReference type="PROSITE" id="PS50994"/>
    </source>
</evidence>
<dbReference type="Pfam" id="PF03564">
    <property type="entry name" value="DUF1759"/>
    <property type="match status" value="1"/>
</dbReference>
<dbReference type="GO" id="GO:0003676">
    <property type="term" value="F:nucleic acid binding"/>
    <property type="evidence" value="ECO:0007669"/>
    <property type="project" value="InterPro"/>
</dbReference>
<dbReference type="Gene3D" id="3.30.420.10">
    <property type="entry name" value="Ribonuclease H-like superfamily/Ribonuclease H"/>
    <property type="match status" value="1"/>
</dbReference>
<dbReference type="Proteomes" id="UP000301870">
    <property type="component" value="Chromosome 5"/>
</dbReference>
<dbReference type="SUPFAM" id="SSF53098">
    <property type="entry name" value="Ribonuclease H-like"/>
    <property type="match status" value="1"/>
</dbReference>
<dbReference type="OrthoDB" id="8036689at2759"/>
<dbReference type="InterPro" id="IPR021109">
    <property type="entry name" value="Peptidase_aspartic_dom_sf"/>
</dbReference>
<dbReference type="InterPro" id="IPR036397">
    <property type="entry name" value="RNaseH_sf"/>
</dbReference>
<sequence>MVKDTWRETEIELLSDHPDDAYVDRFKFEEKYHNVVAEARKVIADEQARQQAKTSGSVSGSEVTGGTKNFIRLPKIDLPRYDGSYQCWLEYRDTFLSLIHNNTSIDNINKFHYLRASLKGQAAEVIKNIDFRSDNYVLAWNLLCERYDNSRLLINNHVKALFNAEPIINESSAALRSLVDVTNKNIRALTLLNEPTRDTLIIYLMTLKLDSTTSRDWEEHRTTLGNSPTLLEFCKFMNNKADLLETLEENKKLDKVQHTNSIKSKSFIVTSLKQQTNNTEKDKSQITCPLCSQNHYLYSCVAFKKLTIEERVQKVKEFKVCMNCLRVGHTEKRCRFSRCKYCKERHNTLLHLDQPALQVYNPMPVVSSNSVSLSADIQPASQKYVLLSTAMVKVVSHNGKRYNARVLLDSGSTANFITDQLCNVLGLSRVDATSTVTGINGLTSNSTQSCNLTIESTYEHYSFNINCLILSEITSRLPASYINTENIPIPSGLVLADPSYNIPSDVDILLGAELFWNVIQANHINLQNQTIIQQLIHKYSDFNHLLRNVAYIKRYIHNLKNKDNKLVGFLHNKEIQSSLKCILRNAQSEIFSDEYIILKAGKSLPHKNRLLSLSPFIDSDDIIRVGGRLDNSPYEYDVKHPILLCSKHHLTKILFQNAHRKLLHAGPQLLLATIRQNYWPLGGRNLSRITVQRCVVCFRHKAQNVQPIMGQLPNSRSNLEFPFLNSSVDYAGPILIADRKGRGCKLVKSYICIFVCLAVKAVHLELVTDLTKEAYMAALKRFIARRGKPRSILSDNGTTFVGANNQLRLFLQNSNVAGNLAQEGIEFHFVPAYTPHFNGVAEAAVRSTKHHLKRLLKLTHFTYEEMATCLTQIEAILNSRPLTPCSPDPHDLCALTPSHFLIGRPLTLVPHPQIGTDSANISRLERLQRVEFIKQHFWQRFNCEYVSLLQQKSKWSTSSGDIKVGSLVLVKDKTLPPLCWMLGRVVRTYPGSDGVARVAELKIKGGTIRRAFNVICPLPLH</sequence>
<dbReference type="PANTHER" id="PTHR47331">
    <property type="entry name" value="PHD-TYPE DOMAIN-CONTAINING PROTEIN"/>
    <property type="match status" value="1"/>
</dbReference>
<protein>
    <submittedName>
        <fullName evidence="3">Uncharacterized protein LOC111364551</fullName>
    </submittedName>
</protein>
<accession>A0A9J7ERE8</accession>
<evidence type="ECO:0000313" key="2">
    <source>
        <dbReference type="Proteomes" id="UP000301870"/>
    </source>
</evidence>
<keyword evidence="2" id="KW-1185">Reference proteome</keyword>
<dbReference type="Pfam" id="PF18701">
    <property type="entry name" value="DUF5641"/>
    <property type="match status" value="1"/>
</dbReference>
<reference evidence="3" key="1">
    <citation type="submission" date="2025-08" db="UniProtKB">
        <authorList>
            <consortium name="RefSeq"/>
        </authorList>
    </citation>
    <scope>IDENTIFICATION</scope>
    <source>
        <strain evidence="3">Ishihara</strain>
        <tissue evidence="3">Whole body</tissue>
    </source>
</reference>
<dbReference type="InterPro" id="IPR001584">
    <property type="entry name" value="Integrase_cat-core"/>
</dbReference>
<dbReference type="InterPro" id="IPR005312">
    <property type="entry name" value="DUF1759"/>
</dbReference>
<dbReference type="KEGG" id="sliu:111364551"/>
<dbReference type="InterPro" id="IPR041588">
    <property type="entry name" value="Integrase_H2C2"/>
</dbReference>
<dbReference type="InterPro" id="IPR040676">
    <property type="entry name" value="DUF5641"/>
</dbReference>
<evidence type="ECO:0000313" key="3">
    <source>
        <dbReference type="RefSeq" id="XP_022837225.1"/>
    </source>
</evidence>
<dbReference type="Pfam" id="PF17921">
    <property type="entry name" value="Integrase_H2C2"/>
    <property type="match status" value="1"/>
</dbReference>
<name>A0A9J7ERE8_SPOLT</name>
<proteinExistence type="predicted"/>
<dbReference type="GeneID" id="111364551"/>
<dbReference type="AlphaFoldDB" id="A0A9J7ERE8"/>
<organism evidence="2 3">
    <name type="scientific">Spodoptera litura</name>
    <name type="common">Asian cotton leafworm</name>
    <dbReference type="NCBI Taxonomy" id="69820"/>
    <lineage>
        <taxon>Eukaryota</taxon>
        <taxon>Metazoa</taxon>
        <taxon>Ecdysozoa</taxon>
        <taxon>Arthropoda</taxon>
        <taxon>Hexapoda</taxon>
        <taxon>Insecta</taxon>
        <taxon>Pterygota</taxon>
        <taxon>Neoptera</taxon>
        <taxon>Endopterygota</taxon>
        <taxon>Lepidoptera</taxon>
        <taxon>Glossata</taxon>
        <taxon>Ditrysia</taxon>
        <taxon>Noctuoidea</taxon>
        <taxon>Noctuidae</taxon>
        <taxon>Amphipyrinae</taxon>
        <taxon>Spodoptera</taxon>
    </lineage>
</organism>
<gene>
    <name evidence="3" type="primary">LOC111364551</name>
</gene>
<feature type="domain" description="Integrase catalytic" evidence="1">
    <location>
        <begin position="718"/>
        <end position="905"/>
    </location>
</feature>
<dbReference type="Gene3D" id="2.40.70.10">
    <property type="entry name" value="Acid Proteases"/>
    <property type="match status" value="1"/>
</dbReference>
<dbReference type="RefSeq" id="XP_022837225.1">
    <property type="nucleotide sequence ID" value="XM_022981457.1"/>
</dbReference>